<dbReference type="GO" id="GO:0005930">
    <property type="term" value="C:axoneme"/>
    <property type="evidence" value="ECO:0007669"/>
    <property type="project" value="UniProtKB-SubCell"/>
</dbReference>
<keyword evidence="3" id="KW-0206">Cytoskeleton</keyword>
<evidence type="ECO:0000256" key="2">
    <source>
        <dbReference type="ARBA" id="ARBA00022490"/>
    </source>
</evidence>
<keyword evidence="10" id="KW-1185">Reference proteome</keyword>
<accession>A0AAD9JRZ7</accession>
<reference evidence="9" key="1">
    <citation type="journal article" date="2023" name="Mol. Biol. Evol.">
        <title>Third-Generation Sequencing Reveals the Adaptive Role of the Epigenome in Three Deep-Sea Polychaetes.</title>
        <authorList>
            <person name="Perez M."/>
            <person name="Aroh O."/>
            <person name="Sun Y."/>
            <person name="Lan Y."/>
            <person name="Juniper S.K."/>
            <person name="Young C.R."/>
            <person name="Angers B."/>
            <person name="Qian P.Y."/>
        </authorList>
    </citation>
    <scope>NUCLEOTIDE SEQUENCE</scope>
    <source>
        <strain evidence="9">P08H-3</strain>
    </source>
</reference>
<proteinExistence type="inferred from homology"/>
<dbReference type="InterPro" id="IPR018902">
    <property type="entry name" value="CMI2A-C-like_dom"/>
</dbReference>
<evidence type="ECO:0000256" key="3">
    <source>
        <dbReference type="ARBA" id="ARBA00023212"/>
    </source>
</evidence>
<gene>
    <name evidence="9" type="ORF">LSH36_198g02010</name>
</gene>
<keyword evidence="2" id="KW-0963">Cytoplasm</keyword>
<evidence type="ECO:0000256" key="4">
    <source>
        <dbReference type="ARBA" id="ARBA00023273"/>
    </source>
</evidence>
<evidence type="ECO:0000256" key="5">
    <source>
        <dbReference type="ARBA" id="ARBA00035661"/>
    </source>
</evidence>
<dbReference type="Proteomes" id="UP001208570">
    <property type="component" value="Unassembled WGS sequence"/>
</dbReference>
<feature type="region of interest" description="Disordered" evidence="6">
    <location>
        <begin position="132"/>
        <end position="161"/>
    </location>
</feature>
<evidence type="ECO:0000256" key="6">
    <source>
        <dbReference type="SAM" id="MobiDB-lite"/>
    </source>
</evidence>
<dbReference type="Pfam" id="PF10629">
    <property type="entry name" value="CMI2B-like"/>
    <property type="match status" value="2"/>
</dbReference>
<dbReference type="PANTHER" id="PTHR22146">
    <property type="entry name" value="CAT EYE SYNDROME CRITICAL REGION PROTEIN 6"/>
    <property type="match status" value="1"/>
</dbReference>
<name>A0AAD9JRZ7_9ANNE</name>
<evidence type="ECO:0000259" key="8">
    <source>
        <dbReference type="Pfam" id="PF22573"/>
    </source>
</evidence>
<comment type="subcellular location">
    <subcellularLocation>
        <location evidence="1">Cytoplasm</location>
        <location evidence="1">Cytoskeleton</location>
        <location evidence="1">Cilium axoneme</location>
    </subcellularLocation>
</comment>
<feature type="domain" description="Sperm-associated microtubule inner protein 5" evidence="8">
    <location>
        <begin position="249"/>
        <end position="296"/>
    </location>
</feature>
<dbReference type="InterPro" id="IPR055215">
    <property type="entry name" value="SPMIP5_dom"/>
</dbReference>
<dbReference type="PANTHER" id="PTHR22146:SF17">
    <property type="entry name" value="PROTEIN FAM166B-LIKE PROTEIN"/>
    <property type="match status" value="1"/>
</dbReference>
<organism evidence="9 10">
    <name type="scientific">Paralvinella palmiformis</name>
    <dbReference type="NCBI Taxonomy" id="53620"/>
    <lineage>
        <taxon>Eukaryota</taxon>
        <taxon>Metazoa</taxon>
        <taxon>Spiralia</taxon>
        <taxon>Lophotrochozoa</taxon>
        <taxon>Annelida</taxon>
        <taxon>Polychaeta</taxon>
        <taxon>Sedentaria</taxon>
        <taxon>Canalipalpata</taxon>
        <taxon>Terebellida</taxon>
        <taxon>Terebelliformia</taxon>
        <taxon>Alvinellidae</taxon>
        <taxon>Paralvinella</taxon>
    </lineage>
</organism>
<comment type="caution">
    <text evidence="9">The sequence shown here is derived from an EMBL/GenBank/DDBJ whole genome shotgun (WGS) entry which is preliminary data.</text>
</comment>
<evidence type="ECO:0000259" key="7">
    <source>
        <dbReference type="Pfam" id="PF10629"/>
    </source>
</evidence>
<sequence length="377" mass="43082">MDRNKKDLIHPIRGDEAERNRRYEDNEMRIIRLVKGLQLQTFLSGIAYNLSVCPKISVEALLSKVDGDELRMTSIACGGGPTIEQRRDFAGLKDGSHLPGYRGYCPQLKYRVGKTYGRDTLELSKSYEHRHPITSPLAPAHSSSRPPLRNELPDSTGDNKYTRNMVPGYTGYIPRWPFKFGSTYKEDCDICIDEHLSNYKYHASRENELRDLARNHLKLKPIRGDPNVKDHLNTYRDTHPARHVLMGKTEPPIPGYQGYVPRVYTTELGLGVRYHEMTKNGLEAFDDEQHMHKKSQSAPITINSVPGTVGKMSNSYAKRLYKQDGMIPKYTGYLPQRRFNFGNTYGNTTRSLEVCAHDRPSFGEYMENKTTLQTSVC</sequence>
<comment type="similarity">
    <text evidence="5">Belongs to the CIMIP2 family.</text>
</comment>
<dbReference type="AlphaFoldDB" id="A0AAD9JRZ7"/>
<dbReference type="Pfam" id="PF22573">
    <property type="entry name" value="SPMIP5"/>
    <property type="match status" value="1"/>
</dbReference>
<dbReference type="GO" id="GO:0015630">
    <property type="term" value="C:microtubule cytoskeleton"/>
    <property type="evidence" value="ECO:0007669"/>
    <property type="project" value="UniProtKB-ARBA"/>
</dbReference>
<evidence type="ECO:0000256" key="1">
    <source>
        <dbReference type="ARBA" id="ARBA00004430"/>
    </source>
</evidence>
<feature type="domain" description="Ciliary microtubule inner protein 2A-C-like" evidence="7">
    <location>
        <begin position="96"/>
        <end position="124"/>
    </location>
</feature>
<dbReference type="EMBL" id="JAODUP010000198">
    <property type="protein sequence ID" value="KAK2157110.1"/>
    <property type="molecule type" value="Genomic_DNA"/>
</dbReference>
<feature type="domain" description="Ciliary microtubule inner protein 2A-C-like" evidence="7">
    <location>
        <begin position="326"/>
        <end position="350"/>
    </location>
</feature>
<protein>
    <submittedName>
        <fullName evidence="9">Uncharacterized protein</fullName>
    </submittedName>
</protein>
<evidence type="ECO:0000313" key="9">
    <source>
        <dbReference type="EMBL" id="KAK2157110.1"/>
    </source>
</evidence>
<evidence type="ECO:0000313" key="10">
    <source>
        <dbReference type="Proteomes" id="UP001208570"/>
    </source>
</evidence>
<keyword evidence="4" id="KW-0966">Cell projection</keyword>